<keyword evidence="4" id="KW-1185">Reference proteome</keyword>
<evidence type="ECO:0008006" key="5">
    <source>
        <dbReference type="Google" id="ProtNLM"/>
    </source>
</evidence>
<dbReference type="Proteomes" id="UP000321258">
    <property type="component" value="Unassembled WGS sequence"/>
</dbReference>
<dbReference type="InterPro" id="IPR038696">
    <property type="entry name" value="IalB_sf"/>
</dbReference>
<feature type="compositionally biased region" description="Basic and acidic residues" evidence="1">
    <location>
        <begin position="59"/>
        <end position="72"/>
    </location>
</feature>
<comment type="caution">
    <text evidence="3">The sequence shown here is derived from an EMBL/GenBank/DDBJ whole genome shotgun (WGS) entry which is preliminary data.</text>
</comment>
<reference evidence="3 4" key="1">
    <citation type="submission" date="2019-07" db="EMBL/GenBank/DDBJ databases">
        <title>Whole genome shotgun sequence of Methylobacterium haplocladii NBRC 107714.</title>
        <authorList>
            <person name="Hosoyama A."/>
            <person name="Uohara A."/>
            <person name="Ohji S."/>
            <person name="Ichikawa N."/>
        </authorList>
    </citation>
    <scope>NUCLEOTIDE SEQUENCE [LARGE SCALE GENOMIC DNA]</scope>
    <source>
        <strain evidence="3 4">NBRC 107714</strain>
    </source>
</reference>
<protein>
    <recommendedName>
        <fullName evidence="5">Invasion protein</fullName>
    </recommendedName>
</protein>
<feature type="compositionally biased region" description="Low complexity" evidence="1">
    <location>
        <begin position="26"/>
        <end position="41"/>
    </location>
</feature>
<keyword evidence="2" id="KW-0732">Signal</keyword>
<dbReference type="EMBL" id="BJZT01000022">
    <property type="protein sequence ID" value="GEO99736.1"/>
    <property type="molecule type" value="Genomic_DNA"/>
</dbReference>
<feature type="region of interest" description="Disordered" evidence="1">
    <location>
        <begin position="26"/>
        <end position="95"/>
    </location>
</feature>
<proteinExistence type="predicted"/>
<feature type="chain" id="PRO_5021978566" description="Invasion protein" evidence="2">
    <location>
        <begin position="27"/>
        <end position="242"/>
    </location>
</feature>
<dbReference type="RefSeq" id="WP_147078621.1">
    <property type="nucleotide sequence ID" value="NZ_BJZT01000022.1"/>
</dbReference>
<evidence type="ECO:0000256" key="2">
    <source>
        <dbReference type="SAM" id="SignalP"/>
    </source>
</evidence>
<organism evidence="3 4">
    <name type="scientific">Methylobacterium haplocladii</name>
    <dbReference type="NCBI Taxonomy" id="1176176"/>
    <lineage>
        <taxon>Bacteria</taxon>
        <taxon>Pseudomonadati</taxon>
        <taxon>Pseudomonadota</taxon>
        <taxon>Alphaproteobacteria</taxon>
        <taxon>Hyphomicrobiales</taxon>
        <taxon>Methylobacteriaceae</taxon>
        <taxon>Methylobacterium</taxon>
    </lineage>
</organism>
<name>A0A512IPV2_9HYPH</name>
<evidence type="ECO:0000313" key="3">
    <source>
        <dbReference type="EMBL" id="GEO99736.1"/>
    </source>
</evidence>
<accession>A0A512IPV2</accession>
<dbReference type="Pfam" id="PF06776">
    <property type="entry name" value="IalB"/>
    <property type="match status" value="1"/>
</dbReference>
<evidence type="ECO:0000313" key="4">
    <source>
        <dbReference type="Proteomes" id="UP000321258"/>
    </source>
</evidence>
<sequence>MTPIRSHLFQAILLTAAATLAPAAWAQEPEAPATEAPAATEDAAKPKPRPKKPTPPKPKTVETKPVEPEKPPAAKPAGDGTLLEPAASDAKVQWPNAARSVSEAYGDWTMNCNREGAQTDCVVIQSQGDRRTGKRQFSVELRAPKDGRAEGLILMPFGLQIESGVTFKLDDRTLGKGAPYSFCVADGCLVPISLPTLATDTMKTAQALTVSAMKPDAKEPTVISIPLAGFAAAFARATAFGG</sequence>
<dbReference type="OrthoDB" id="9814802at2"/>
<evidence type="ECO:0000256" key="1">
    <source>
        <dbReference type="SAM" id="MobiDB-lite"/>
    </source>
</evidence>
<dbReference type="Gene3D" id="2.60.40.1880">
    <property type="entry name" value="Invasion associated locus B (IalB) protein"/>
    <property type="match status" value="1"/>
</dbReference>
<feature type="signal peptide" evidence="2">
    <location>
        <begin position="1"/>
        <end position="26"/>
    </location>
</feature>
<gene>
    <name evidence="3" type="ORF">MHA02_21240</name>
</gene>
<dbReference type="AlphaFoldDB" id="A0A512IPV2"/>
<dbReference type="InterPro" id="IPR010642">
    <property type="entry name" value="Invasion_prot_B"/>
</dbReference>